<dbReference type="SUPFAM" id="SSF47473">
    <property type="entry name" value="EF-hand"/>
    <property type="match status" value="1"/>
</dbReference>
<accession>A0ABP0JSV2</accession>
<dbReference type="Pfam" id="PF13499">
    <property type="entry name" value="EF-hand_7"/>
    <property type="match status" value="1"/>
</dbReference>
<organism evidence="5 6">
    <name type="scientific">Durusdinium trenchii</name>
    <dbReference type="NCBI Taxonomy" id="1381693"/>
    <lineage>
        <taxon>Eukaryota</taxon>
        <taxon>Sar</taxon>
        <taxon>Alveolata</taxon>
        <taxon>Dinophyceae</taxon>
        <taxon>Suessiales</taxon>
        <taxon>Symbiodiniaceae</taxon>
        <taxon>Durusdinium</taxon>
    </lineage>
</organism>
<evidence type="ECO:0000259" key="4">
    <source>
        <dbReference type="PROSITE" id="PS50222"/>
    </source>
</evidence>
<reference evidence="5 6" key="1">
    <citation type="submission" date="2024-02" db="EMBL/GenBank/DDBJ databases">
        <authorList>
            <person name="Chen Y."/>
            <person name="Shah S."/>
            <person name="Dougan E. K."/>
            <person name="Thang M."/>
            <person name="Chan C."/>
        </authorList>
    </citation>
    <scope>NUCLEOTIDE SEQUENCE [LARGE SCALE GENOMIC DNA]</scope>
</reference>
<evidence type="ECO:0000256" key="2">
    <source>
        <dbReference type="SAM" id="Coils"/>
    </source>
</evidence>
<keyword evidence="3" id="KW-0732">Signal</keyword>
<feature type="signal peptide" evidence="3">
    <location>
        <begin position="1"/>
        <end position="16"/>
    </location>
</feature>
<sequence length="538" mass="61093">MILLIYITLTLRGQLSQLGGRVAALVGGGPAGLLGPVAKVPQQDPARLPEELCLAAEAAAWTAASAAAVTPKVTMQKLEAELRRQSWLTAAAARKMRRMHQTHTFQMATYASAERVKKIFLEADTDKNGVLSKDELTAVIQKLSKWDDETVEELMKQCDYNKDGMLQITEFVDFLFRGTRKQREIQEGTITCVSLMAMHEAYYDDLHDIVHDFLQKHQITRIDFNWEDAWPNAVEYCELNHVDVLSIDSDAIRVAVGDRGELWYERDMWFDKREIPEEKLFDVLPLVKEIFAKSLNPLLALEILWCPPGSPEGGVDRLRRNLNSWNGGIKKMLRTKEEQLAANERFKERASHMEALIAAAEEAERIEKEKDLAAFKPLWDQVVAKAGWEDAKAQQVFDHMVRGNMYTETWYIHAFTEGHVEKDLEKIGVEQFAEDDMQILTDFAFEHDELSKTVRYLASKTGWDVKDQQQVVHKLRRVGCVHPRPLQDGDGELEMSPVDSACAISADSGSGTTCRLHDYTDYTFMGHARMPQHALNTN</sequence>
<feature type="coiled-coil region" evidence="2">
    <location>
        <begin position="329"/>
        <end position="369"/>
    </location>
</feature>
<evidence type="ECO:0000256" key="3">
    <source>
        <dbReference type="SAM" id="SignalP"/>
    </source>
</evidence>
<keyword evidence="1" id="KW-0106">Calcium</keyword>
<dbReference type="InterPro" id="IPR002048">
    <property type="entry name" value="EF_hand_dom"/>
</dbReference>
<gene>
    <name evidence="5" type="ORF">SCF082_LOCUS13593</name>
</gene>
<keyword evidence="6" id="KW-1185">Reference proteome</keyword>
<dbReference type="PROSITE" id="PS00018">
    <property type="entry name" value="EF_HAND_1"/>
    <property type="match status" value="2"/>
</dbReference>
<protein>
    <recommendedName>
        <fullName evidence="4">EF-hand domain-containing protein</fullName>
    </recommendedName>
</protein>
<proteinExistence type="predicted"/>
<evidence type="ECO:0000313" key="6">
    <source>
        <dbReference type="Proteomes" id="UP001642464"/>
    </source>
</evidence>
<comment type="caution">
    <text evidence="5">The sequence shown here is derived from an EMBL/GenBank/DDBJ whole genome shotgun (WGS) entry which is preliminary data.</text>
</comment>
<feature type="domain" description="EF-hand" evidence="4">
    <location>
        <begin position="111"/>
        <end position="146"/>
    </location>
</feature>
<dbReference type="InterPro" id="IPR018247">
    <property type="entry name" value="EF_Hand_1_Ca_BS"/>
</dbReference>
<dbReference type="PROSITE" id="PS50222">
    <property type="entry name" value="EF_HAND_2"/>
    <property type="match status" value="1"/>
</dbReference>
<dbReference type="Proteomes" id="UP001642464">
    <property type="component" value="Unassembled WGS sequence"/>
</dbReference>
<dbReference type="Gene3D" id="1.10.238.10">
    <property type="entry name" value="EF-hand"/>
    <property type="match status" value="1"/>
</dbReference>
<dbReference type="EMBL" id="CAXAMM010008446">
    <property type="protein sequence ID" value="CAK9017346.1"/>
    <property type="molecule type" value="Genomic_DNA"/>
</dbReference>
<evidence type="ECO:0000313" key="5">
    <source>
        <dbReference type="EMBL" id="CAK9017346.1"/>
    </source>
</evidence>
<name>A0ABP0JSV2_9DINO</name>
<feature type="chain" id="PRO_5047480527" description="EF-hand domain-containing protein" evidence="3">
    <location>
        <begin position="17"/>
        <end position="538"/>
    </location>
</feature>
<dbReference type="SMART" id="SM00054">
    <property type="entry name" value="EFh"/>
    <property type="match status" value="2"/>
</dbReference>
<keyword evidence="2" id="KW-0175">Coiled coil</keyword>
<dbReference type="InterPro" id="IPR011992">
    <property type="entry name" value="EF-hand-dom_pair"/>
</dbReference>
<evidence type="ECO:0000256" key="1">
    <source>
        <dbReference type="ARBA" id="ARBA00022837"/>
    </source>
</evidence>
<dbReference type="CDD" id="cd00051">
    <property type="entry name" value="EFh"/>
    <property type="match status" value="1"/>
</dbReference>